<proteinExistence type="predicted"/>
<accession>A0A397W5L7</accession>
<protein>
    <submittedName>
        <fullName evidence="1">Uncharacterized protein</fullName>
    </submittedName>
</protein>
<organism evidence="1 2">
    <name type="scientific">Gigaspora rosea</name>
    <dbReference type="NCBI Taxonomy" id="44941"/>
    <lineage>
        <taxon>Eukaryota</taxon>
        <taxon>Fungi</taxon>
        <taxon>Fungi incertae sedis</taxon>
        <taxon>Mucoromycota</taxon>
        <taxon>Glomeromycotina</taxon>
        <taxon>Glomeromycetes</taxon>
        <taxon>Diversisporales</taxon>
        <taxon>Gigasporaceae</taxon>
        <taxon>Gigaspora</taxon>
    </lineage>
</organism>
<reference evidence="1 2" key="1">
    <citation type="submission" date="2018-06" db="EMBL/GenBank/DDBJ databases">
        <title>Comparative genomics reveals the genomic features of Rhizophagus irregularis, R. cerebriforme, R. diaphanum and Gigaspora rosea, and their symbiotic lifestyle signature.</title>
        <authorList>
            <person name="Morin E."/>
            <person name="San Clemente H."/>
            <person name="Chen E.C.H."/>
            <person name="De La Providencia I."/>
            <person name="Hainaut M."/>
            <person name="Kuo A."/>
            <person name="Kohler A."/>
            <person name="Murat C."/>
            <person name="Tang N."/>
            <person name="Roy S."/>
            <person name="Loubradou J."/>
            <person name="Henrissat B."/>
            <person name="Grigoriev I.V."/>
            <person name="Corradi N."/>
            <person name="Roux C."/>
            <person name="Martin F.M."/>
        </authorList>
    </citation>
    <scope>NUCLEOTIDE SEQUENCE [LARGE SCALE GENOMIC DNA]</scope>
    <source>
        <strain evidence="1 2">DAOM 194757</strain>
    </source>
</reference>
<dbReference type="Proteomes" id="UP000266673">
    <property type="component" value="Unassembled WGS sequence"/>
</dbReference>
<evidence type="ECO:0000313" key="2">
    <source>
        <dbReference type="Proteomes" id="UP000266673"/>
    </source>
</evidence>
<name>A0A397W5L7_9GLOM</name>
<sequence>MDIGDNQRLYVGKFLPKSNAIFYSQTPKIFLNMTINNKTKSQRLNIGMYAFDSEYDPWNKTFDDNFSRTLNFTNLHYLTPYQYHTFMYSRKVRKTLDNSFVNYIGYKNAYSSKYYIESSTQSSPLNLNYSYNIVIEINAQSFIMEENIEQRSSSVLNILGNIFGYYGGISTIYKLLFGERIDESGAVHKFYKCIKTNEDSE</sequence>
<dbReference type="OrthoDB" id="2406474at2759"/>
<gene>
    <name evidence="1" type="ORF">C2G38_2055111</name>
</gene>
<comment type="caution">
    <text evidence="1">The sequence shown here is derived from an EMBL/GenBank/DDBJ whole genome shotgun (WGS) entry which is preliminary data.</text>
</comment>
<evidence type="ECO:0000313" key="1">
    <source>
        <dbReference type="EMBL" id="RIB29994.1"/>
    </source>
</evidence>
<keyword evidence="2" id="KW-1185">Reference proteome</keyword>
<dbReference type="EMBL" id="QKWP01000024">
    <property type="protein sequence ID" value="RIB29994.1"/>
    <property type="molecule type" value="Genomic_DNA"/>
</dbReference>
<dbReference type="AlphaFoldDB" id="A0A397W5L7"/>